<evidence type="ECO:0000313" key="3">
    <source>
        <dbReference type="Proteomes" id="UP000002640"/>
    </source>
</evidence>
<keyword evidence="1" id="KW-1133">Transmembrane helix</keyword>
<dbReference type="EMBL" id="JH159156">
    <property type="protein sequence ID" value="EGZ14231.1"/>
    <property type="molecule type" value="Genomic_DNA"/>
</dbReference>
<dbReference type="GeneID" id="20659267"/>
<protein>
    <submittedName>
        <fullName evidence="2">Uncharacterized protein</fullName>
    </submittedName>
</protein>
<dbReference type="Proteomes" id="UP000002640">
    <property type="component" value="Unassembled WGS sequence"/>
</dbReference>
<accession>G4ZSK9</accession>
<name>G4ZSK9_PHYSP</name>
<organism evidence="2 3">
    <name type="scientific">Phytophthora sojae (strain P6497)</name>
    <name type="common">Soybean stem and root rot agent</name>
    <name type="synonym">Phytophthora megasperma f. sp. glycines</name>
    <dbReference type="NCBI Taxonomy" id="1094619"/>
    <lineage>
        <taxon>Eukaryota</taxon>
        <taxon>Sar</taxon>
        <taxon>Stramenopiles</taxon>
        <taxon>Oomycota</taxon>
        <taxon>Peronosporomycetes</taxon>
        <taxon>Peronosporales</taxon>
        <taxon>Peronosporaceae</taxon>
        <taxon>Phytophthora</taxon>
    </lineage>
</organism>
<reference evidence="2 3" key="1">
    <citation type="journal article" date="2006" name="Science">
        <title>Phytophthora genome sequences uncover evolutionary origins and mechanisms of pathogenesis.</title>
        <authorList>
            <person name="Tyler B.M."/>
            <person name="Tripathy S."/>
            <person name="Zhang X."/>
            <person name="Dehal P."/>
            <person name="Jiang R.H."/>
            <person name="Aerts A."/>
            <person name="Arredondo F.D."/>
            <person name="Baxter L."/>
            <person name="Bensasson D."/>
            <person name="Beynon J.L."/>
            <person name="Chapman J."/>
            <person name="Damasceno C.M."/>
            <person name="Dorrance A.E."/>
            <person name="Dou D."/>
            <person name="Dickerman A.W."/>
            <person name="Dubchak I.L."/>
            <person name="Garbelotto M."/>
            <person name="Gijzen M."/>
            <person name="Gordon S.G."/>
            <person name="Govers F."/>
            <person name="Grunwald N.J."/>
            <person name="Huang W."/>
            <person name="Ivors K.L."/>
            <person name="Jones R.W."/>
            <person name="Kamoun S."/>
            <person name="Krampis K."/>
            <person name="Lamour K.H."/>
            <person name="Lee M.K."/>
            <person name="McDonald W.H."/>
            <person name="Medina M."/>
            <person name="Meijer H.J."/>
            <person name="Nordberg E.K."/>
            <person name="Maclean D.J."/>
            <person name="Ospina-Giraldo M.D."/>
            <person name="Morris P.F."/>
            <person name="Phuntumart V."/>
            <person name="Putnam N.H."/>
            <person name="Rash S."/>
            <person name="Rose J.K."/>
            <person name="Sakihama Y."/>
            <person name="Salamov A.A."/>
            <person name="Savidor A."/>
            <person name="Scheuring C.F."/>
            <person name="Smith B.M."/>
            <person name="Sobral B.W."/>
            <person name="Terry A."/>
            <person name="Torto-Alalibo T.A."/>
            <person name="Win J."/>
            <person name="Xu Z."/>
            <person name="Zhang H."/>
            <person name="Grigoriev I.V."/>
            <person name="Rokhsar D.S."/>
            <person name="Boore J.L."/>
        </authorList>
    </citation>
    <scope>NUCLEOTIDE SEQUENCE [LARGE SCALE GENOMIC DNA]</scope>
    <source>
        <strain evidence="2 3">P6497</strain>
    </source>
</reference>
<dbReference type="AlphaFoldDB" id="G4ZSK9"/>
<evidence type="ECO:0000313" key="2">
    <source>
        <dbReference type="EMBL" id="EGZ14231.1"/>
    </source>
</evidence>
<sequence length="147" mass="17696">MEQLSPKERQNFVHQTCRLLRRVEFLLLVEYTEVMVPMVYVIYIATVYHLPNRKYFPYLHEMSETDLANTVRSVMIYGLLQLVSFVLLLVVLTRRFQLTPGTILRFVLHKEWRVVQGQFVLWIIYVLQSSIEHVGTDYTFKFKWLHQ</sequence>
<feature type="transmembrane region" description="Helical" evidence="1">
    <location>
        <begin position="70"/>
        <end position="92"/>
    </location>
</feature>
<evidence type="ECO:0000256" key="1">
    <source>
        <dbReference type="SAM" id="Phobius"/>
    </source>
</evidence>
<feature type="transmembrane region" description="Helical" evidence="1">
    <location>
        <begin position="25"/>
        <end position="50"/>
    </location>
</feature>
<dbReference type="InParanoid" id="G4ZSK9"/>
<dbReference type="RefSeq" id="XP_009531660.1">
    <property type="nucleotide sequence ID" value="XM_009533365.1"/>
</dbReference>
<proteinExistence type="predicted"/>
<dbReference type="OMA" id="YLHEMSE"/>
<keyword evidence="1" id="KW-0812">Transmembrane</keyword>
<dbReference type="KEGG" id="psoj:PHYSODRAFT_511694"/>
<keyword evidence="3" id="KW-1185">Reference proteome</keyword>
<keyword evidence="1" id="KW-0472">Membrane</keyword>
<gene>
    <name evidence="2" type="ORF">PHYSODRAFT_511694</name>
</gene>